<organism evidence="13 14">
    <name type="scientific">Streptantibioticus silvisoli</name>
    <dbReference type="NCBI Taxonomy" id="2705255"/>
    <lineage>
        <taxon>Bacteria</taxon>
        <taxon>Bacillati</taxon>
        <taxon>Actinomycetota</taxon>
        <taxon>Actinomycetes</taxon>
        <taxon>Kitasatosporales</taxon>
        <taxon>Streptomycetaceae</taxon>
        <taxon>Streptantibioticus</taxon>
    </lineage>
</organism>
<gene>
    <name evidence="13" type="ORF">POF43_021375</name>
</gene>
<evidence type="ECO:0000313" key="14">
    <source>
        <dbReference type="Proteomes" id="UP001156398"/>
    </source>
</evidence>
<feature type="domain" description="Integral membrane bound transporter" evidence="12">
    <location>
        <begin position="463"/>
        <end position="588"/>
    </location>
</feature>
<feature type="region of interest" description="Disordered" evidence="10">
    <location>
        <begin position="1061"/>
        <end position="1090"/>
    </location>
</feature>
<evidence type="ECO:0000256" key="7">
    <source>
        <dbReference type="ARBA" id="ARBA00023136"/>
    </source>
</evidence>
<dbReference type="RefSeq" id="WP_271323886.1">
    <property type="nucleotide sequence ID" value="NZ_JAAGKO020000032.1"/>
</dbReference>
<comment type="subcellular location">
    <subcellularLocation>
        <location evidence="2">Cell membrane</location>
        <topology evidence="2">Multi-pass membrane protein</topology>
    </subcellularLocation>
</comment>
<comment type="similarity">
    <text evidence="9">Belongs to the YccS/YhfK family.</text>
</comment>
<dbReference type="Gene3D" id="2.60.40.10">
    <property type="entry name" value="Immunoglobulins"/>
    <property type="match status" value="1"/>
</dbReference>
<keyword evidence="4" id="KW-1003">Cell membrane</keyword>
<protein>
    <recommendedName>
        <fullName evidence="3">alpha-amylase</fullName>
        <ecNumber evidence="3">3.2.1.1</ecNumber>
    </recommendedName>
    <alternativeName>
        <fullName evidence="8">1,4-alpha-D-glucan glucanohydrolase</fullName>
    </alternativeName>
</protein>
<dbReference type="PANTHER" id="PTHR30509">
    <property type="entry name" value="P-HYDROXYBENZOIC ACID EFFLUX PUMP SUBUNIT-RELATED"/>
    <property type="match status" value="1"/>
</dbReference>
<feature type="transmembrane region" description="Helical" evidence="11">
    <location>
        <begin position="108"/>
        <end position="125"/>
    </location>
</feature>
<keyword evidence="5 11" id="KW-0812">Transmembrane</keyword>
<reference evidence="13 14" key="1">
    <citation type="submission" date="2023-05" db="EMBL/GenBank/DDBJ databases">
        <title>Streptantibioticus silvisoli sp. nov., acidotolerant actinomycetes 1 from pine litter.</title>
        <authorList>
            <person name="Swiecimska M."/>
            <person name="Golinska P."/>
            <person name="Sangal V."/>
            <person name="Wachnowicz B."/>
            <person name="Goodfellow M."/>
        </authorList>
    </citation>
    <scope>NUCLEOTIDE SEQUENCE [LARGE SCALE GENOMIC DNA]</scope>
    <source>
        <strain evidence="13 14">SL54</strain>
    </source>
</reference>
<feature type="transmembrane region" description="Helical" evidence="11">
    <location>
        <begin position="550"/>
        <end position="575"/>
    </location>
</feature>
<dbReference type="PANTHER" id="PTHR30509:SF9">
    <property type="entry name" value="MULTIDRUG RESISTANCE PROTEIN MDTO"/>
    <property type="match status" value="1"/>
</dbReference>
<dbReference type="EC" id="3.2.1.1" evidence="3"/>
<evidence type="ECO:0000256" key="11">
    <source>
        <dbReference type="SAM" id="Phobius"/>
    </source>
</evidence>
<comment type="caution">
    <text evidence="13">The sequence shown here is derived from an EMBL/GenBank/DDBJ whole genome shotgun (WGS) entry which is preliminary data.</text>
</comment>
<feature type="transmembrane region" description="Helical" evidence="11">
    <location>
        <begin position="159"/>
        <end position="178"/>
    </location>
</feature>
<sequence>MADGSRGWTREVWDRVVASDPGLNRLRMALSAALAMASTMALEYGFARATHAGAQGTLVAMLLGTIMAMMGSMALAGAETWPKVRTAVFFPVAIGAGMLIGVSVTGRTDLMLCVFVAVMFVAVYVRRFGMPFFFYGFMLWMGYFFAAFLGATVSAVPSMLEAVCVATAWVLLLACTVLRTNTRRTLGRVRRAFGARARAVARACADLLEADRADARRQERLRRTLHARQLRLAEAALMIEGWSAEPGALPAGAGPALRRRLLDAHLAVDALAVSAEALATEGGPMVAPAARIAGLVARREYAAAEALARPLLTAPGSDTPGRPAGPSFDAAGHLDDAAFDAPGAPQPGEPGDNTGTAGDGHWPAHHLAAAVVEFTTLSAEPPLTRTAPAARSGPGAGDSAEDAVLVAESVGEYEPTLTLIQGMLPGSASVAGDVKARGHHWNPLSRSSLVTRQAIQVAVAGTLAIIAGRELSEARYYWAVLAAFIAFAGTATRSETTIKAANRVGGTLVGLGAGIGLAHLTAGHTYWVLAVIVASMSCGFYLVNISYGSMIFFVTIMVSQLYSVLHEFSAGLLVLRLEETSIGAAIGIGVAIVVLPTSTRDTVSTARQRYFAALSDVLRACARRLEPATATANGPVGEDGTVRVGAPVRDQAGADAELEALTRTLDHRLQQLALVARPLTRPLVWRNDPRQVRHRLTLFASVTRHTRALALAPRRLPEAAHDDSLAVATRSLAEAAGVLAGEPPAQGRPAPDVASRLTAADAALFAHRPRCAPAALPPVSRPLHHLRQLLHELALVPGTLAVPPAPAPAPAAGAVRRAGTADLAVLGLVRGSAGLPVAGAAIAVTEDDGRQSGRTVTGEDGRFALDVPGPGTYLLIGSAEGHAPQAVTVVVRTRSADVSLLLASRGGVAGTVLDAAAGTPVAGAELTVDGERDRPARTAVTGADGGYHVDGLPPGRHTLTVRAGGRRVTALPVDVPRPADGTAADGVPPVRCDVRLAPGARVGGTVRGRSGAPVPQARVTLIDGAGAMIGSATTDGQGRFALADVAPGDYTMITRTHTCGTHPPAAEPLSVREDGAEGLDLRLGGTRSKD</sequence>
<keyword evidence="6 11" id="KW-1133">Transmembrane helix</keyword>
<evidence type="ECO:0000256" key="10">
    <source>
        <dbReference type="SAM" id="MobiDB-lite"/>
    </source>
</evidence>
<dbReference type="Proteomes" id="UP001156398">
    <property type="component" value="Unassembled WGS sequence"/>
</dbReference>
<feature type="region of interest" description="Disordered" evidence="10">
    <location>
        <begin position="312"/>
        <end position="362"/>
    </location>
</feature>
<dbReference type="SUPFAM" id="SSF49478">
    <property type="entry name" value="Cna protein B-type domain"/>
    <property type="match status" value="1"/>
</dbReference>
<dbReference type="InterPro" id="IPR013783">
    <property type="entry name" value="Ig-like_fold"/>
</dbReference>
<evidence type="ECO:0000256" key="3">
    <source>
        <dbReference type="ARBA" id="ARBA00012595"/>
    </source>
</evidence>
<evidence type="ECO:0000256" key="6">
    <source>
        <dbReference type="ARBA" id="ARBA00022989"/>
    </source>
</evidence>
<dbReference type="SUPFAM" id="SSF49464">
    <property type="entry name" value="Carboxypeptidase regulatory domain-like"/>
    <property type="match status" value="1"/>
</dbReference>
<proteinExistence type="inferred from homology"/>
<evidence type="ECO:0000313" key="13">
    <source>
        <dbReference type="EMBL" id="MDI5965243.1"/>
    </source>
</evidence>
<dbReference type="InterPro" id="IPR008969">
    <property type="entry name" value="CarboxyPept-like_regulatory"/>
</dbReference>
<dbReference type="Gene3D" id="2.60.40.1120">
    <property type="entry name" value="Carboxypeptidase-like, regulatory domain"/>
    <property type="match status" value="2"/>
</dbReference>
<dbReference type="Pfam" id="PF13515">
    <property type="entry name" value="FUSC_2"/>
    <property type="match status" value="1"/>
</dbReference>
<evidence type="ECO:0000256" key="2">
    <source>
        <dbReference type="ARBA" id="ARBA00004651"/>
    </source>
</evidence>
<feature type="transmembrane region" description="Helical" evidence="11">
    <location>
        <begin position="58"/>
        <end position="77"/>
    </location>
</feature>
<dbReference type="InterPro" id="IPR049453">
    <property type="entry name" value="Memb_transporter_dom"/>
</dbReference>
<evidence type="ECO:0000256" key="8">
    <source>
        <dbReference type="ARBA" id="ARBA00030238"/>
    </source>
</evidence>
<accession>A0ABT6W3C3</accession>
<keyword evidence="7 11" id="KW-0472">Membrane</keyword>
<evidence type="ECO:0000256" key="4">
    <source>
        <dbReference type="ARBA" id="ARBA00022475"/>
    </source>
</evidence>
<dbReference type="EMBL" id="JAAGKO020000032">
    <property type="protein sequence ID" value="MDI5965243.1"/>
    <property type="molecule type" value="Genomic_DNA"/>
</dbReference>
<evidence type="ECO:0000259" key="12">
    <source>
        <dbReference type="Pfam" id="PF13515"/>
    </source>
</evidence>
<comment type="catalytic activity">
    <reaction evidence="1">
        <text>Endohydrolysis of (1-&gt;4)-alpha-D-glucosidic linkages in polysaccharides containing three or more (1-&gt;4)-alpha-linked D-glucose units.</text>
        <dbReference type="EC" id="3.2.1.1"/>
    </reaction>
</comment>
<dbReference type="SUPFAM" id="SSF49452">
    <property type="entry name" value="Starch-binding domain-like"/>
    <property type="match status" value="1"/>
</dbReference>
<feature type="transmembrane region" description="Helical" evidence="11">
    <location>
        <begin position="474"/>
        <end position="492"/>
    </location>
</feature>
<dbReference type="Pfam" id="PF13620">
    <property type="entry name" value="CarboxypepD_reg"/>
    <property type="match status" value="3"/>
</dbReference>
<evidence type="ECO:0000256" key="1">
    <source>
        <dbReference type="ARBA" id="ARBA00000548"/>
    </source>
</evidence>
<dbReference type="InterPro" id="IPR013784">
    <property type="entry name" value="Carb-bd-like_fold"/>
</dbReference>
<feature type="transmembrane region" description="Helical" evidence="11">
    <location>
        <begin position="28"/>
        <end position="46"/>
    </location>
</feature>
<evidence type="ECO:0000256" key="5">
    <source>
        <dbReference type="ARBA" id="ARBA00022692"/>
    </source>
</evidence>
<feature type="transmembrane region" description="Helical" evidence="11">
    <location>
        <begin position="132"/>
        <end position="153"/>
    </location>
</feature>
<evidence type="ECO:0000256" key="9">
    <source>
        <dbReference type="ARBA" id="ARBA00043993"/>
    </source>
</evidence>
<keyword evidence="14" id="KW-1185">Reference proteome</keyword>
<feature type="transmembrane region" description="Helical" evidence="11">
    <location>
        <begin position="84"/>
        <end position="102"/>
    </location>
</feature>
<name>A0ABT6W3C3_9ACTN</name>